<reference evidence="2 3" key="1">
    <citation type="submission" date="2017-06" db="EMBL/GenBank/DDBJ databases">
        <title>Genome sequencing of cyanobaciteial culture collection at National Institute for Environmental Studies (NIES).</title>
        <authorList>
            <person name="Hirose Y."/>
            <person name="Shimura Y."/>
            <person name="Fujisawa T."/>
            <person name="Nakamura Y."/>
            <person name="Kawachi M."/>
        </authorList>
    </citation>
    <scope>NUCLEOTIDE SEQUENCE [LARGE SCALE GENOMIC DNA]</scope>
    <source>
        <strain evidence="2 3">NIES-23</strain>
        <plasmid evidence="3">Plasmid Plasmid4 dna</plasmid>
    </source>
</reference>
<dbReference type="NCBIfam" id="NF033520">
    <property type="entry name" value="transpos_IS982"/>
    <property type="match status" value="1"/>
</dbReference>
<dbReference type="Pfam" id="PF01609">
    <property type="entry name" value="DDE_Tnp_1"/>
    <property type="match status" value="1"/>
</dbReference>
<dbReference type="GO" id="GO:0003677">
    <property type="term" value="F:DNA binding"/>
    <property type="evidence" value="ECO:0007669"/>
    <property type="project" value="InterPro"/>
</dbReference>
<sequence>MSLFPKLLDQSQFNRRARRLEGMLEELRRFWVVDLGAIFETTLLLDTKPVPVVGYKRDKRQSDFTGSADYGWCASRKMNYFGYKLVLISTLNGIPLVYSLVPASTDERLAAESVLDRVHGCRILADKGFIGGEWQSDISKITGNQIFTPKRANQLQQQPKAFESLLNSLRERIEGVFNEVQNTGRNLERLLRKKVDALCVHVTAKITSHTLRIFLRQRFGIDVLTFEQHPLA</sequence>
<dbReference type="GO" id="GO:0006313">
    <property type="term" value="P:DNA transposition"/>
    <property type="evidence" value="ECO:0007669"/>
    <property type="project" value="InterPro"/>
</dbReference>
<dbReference type="AlphaFoldDB" id="A0A1Z4KXA2"/>
<organism evidence="2 3">
    <name type="scientific">Trichormus variabilis NIES-23</name>
    <dbReference type="NCBI Taxonomy" id="1973479"/>
    <lineage>
        <taxon>Bacteria</taxon>
        <taxon>Bacillati</taxon>
        <taxon>Cyanobacteriota</taxon>
        <taxon>Cyanophyceae</taxon>
        <taxon>Nostocales</taxon>
        <taxon>Nostocaceae</taxon>
        <taxon>Trichormus</taxon>
    </lineage>
</organism>
<geneLocation type="plasmid" evidence="2">
    <name>plasmid4</name>
</geneLocation>
<dbReference type="EMBL" id="AP018220">
    <property type="protein sequence ID" value="BAY73453.1"/>
    <property type="molecule type" value="Genomic_DNA"/>
</dbReference>
<dbReference type="InterPro" id="IPR002559">
    <property type="entry name" value="Transposase_11"/>
</dbReference>
<evidence type="ECO:0000259" key="1">
    <source>
        <dbReference type="Pfam" id="PF01609"/>
    </source>
</evidence>
<accession>A0A1Z4KXA2</accession>
<gene>
    <name evidence="2" type="ORF">NIES23_63050</name>
</gene>
<keyword evidence="2" id="KW-0614">Plasmid</keyword>
<protein>
    <submittedName>
        <fullName evidence="2">Transposase</fullName>
    </submittedName>
</protein>
<feature type="domain" description="Transposase IS4-like" evidence="1">
    <location>
        <begin position="40"/>
        <end position="198"/>
    </location>
</feature>
<proteinExistence type="predicted"/>
<dbReference type="GO" id="GO:0004803">
    <property type="term" value="F:transposase activity"/>
    <property type="evidence" value="ECO:0007669"/>
    <property type="project" value="InterPro"/>
</dbReference>
<dbReference type="Proteomes" id="UP000217507">
    <property type="component" value="Plasmid Plasmid4 dna"/>
</dbReference>
<evidence type="ECO:0000313" key="2">
    <source>
        <dbReference type="EMBL" id="BAY73453.1"/>
    </source>
</evidence>
<name>A0A1Z4KXA2_ANAVA</name>
<evidence type="ECO:0000313" key="3">
    <source>
        <dbReference type="Proteomes" id="UP000217507"/>
    </source>
</evidence>